<evidence type="ECO:0000313" key="2">
    <source>
        <dbReference type="Proteomes" id="UP001642464"/>
    </source>
</evidence>
<dbReference type="Proteomes" id="UP001642464">
    <property type="component" value="Unassembled WGS sequence"/>
</dbReference>
<name>A0ABP0S954_9DINO</name>
<comment type="caution">
    <text evidence="1">The sequence shown here is derived from an EMBL/GenBank/DDBJ whole genome shotgun (WGS) entry which is preliminary data.</text>
</comment>
<protein>
    <submittedName>
        <fullName evidence="1">Uncharacterized protein</fullName>
    </submittedName>
</protein>
<sequence length="406" mass="46659">MAVPSTQSIFKRSRCTVKKYEFWPSDLQRAGHTSVKVEDAEPLGQYLEKIGKHDVYGIHMARMQKLPCKLIASQKFRNGQERWWCQVHQGVYGKKKQVFEASKTGVKCCDQSDALIDFVRSSEVLQLNLVKPGEVKEENDYVELGIWIGLAPAIDTFNEKSKYFYAGIHVHARKEMGGRKVIDKNFPAVRIKDHTGRFPKIPSEGILVTSPAALEYLYYMEHRCPVNAMLKHSLDDQNVSRSSVDLTALVKCNHCGAFHEDIGDFFGENYHKKHLCGTCGHDIWCKETNIGNPLQLFQREWRREIVGEKIDPQNKEIHIQSSEHRLMCWPSTPALFWSRDAPEIWGIHVHGFDAKNQRVIDDTYGTVYVDGKKLDRAELFGKMLNNSFWMVEDAEMAHLAEELEDD</sequence>
<accession>A0ABP0S954</accession>
<proteinExistence type="predicted"/>
<reference evidence="1 2" key="1">
    <citation type="submission" date="2024-02" db="EMBL/GenBank/DDBJ databases">
        <authorList>
            <person name="Chen Y."/>
            <person name="Shah S."/>
            <person name="Dougan E. K."/>
            <person name="Thang M."/>
            <person name="Chan C."/>
        </authorList>
    </citation>
    <scope>NUCLEOTIDE SEQUENCE [LARGE SCALE GENOMIC DNA]</scope>
</reference>
<gene>
    <name evidence="1" type="ORF">SCF082_LOCUS50623</name>
</gene>
<organism evidence="1 2">
    <name type="scientific">Durusdinium trenchii</name>
    <dbReference type="NCBI Taxonomy" id="1381693"/>
    <lineage>
        <taxon>Eukaryota</taxon>
        <taxon>Sar</taxon>
        <taxon>Alveolata</taxon>
        <taxon>Dinophyceae</taxon>
        <taxon>Suessiales</taxon>
        <taxon>Symbiodiniaceae</taxon>
        <taxon>Durusdinium</taxon>
    </lineage>
</organism>
<keyword evidence="2" id="KW-1185">Reference proteome</keyword>
<dbReference type="EMBL" id="CAXAMM010043184">
    <property type="protein sequence ID" value="CAK9108892.1"/>
    <property type="molecule type" value="Genomic_DNA"/>
</dbReference>
<evidence type="ECO:0000313" key="1">
    <source>
        <dbReference type="EMBL" id="CAK9108892.1"/>
    </source>
</evidence>